<reference evidence="1" key="1">
    <citation type="journal article" date="2021" name="Proc. Natl. Acad. Sci. U.S.A.">
        <title>A Catalog of Tens of Thousands of Viruses from Human Metagenomes Reveals Hidden Associations with Chronic Diseases.</title>
        <authorList>
            <person name="Tisza M.J."/>
            <person name="Buck C.B."/>
        </authorList>
    </citation>
    <scope>NUCLEOTIDE SEQUENCE</scope>
    <source>
        <strain evidence="1">CtWKa2</strain>
    </source>
</reference>
<organism evidence="1">
    <name type="scientific">Siphoviridae sp. ctWKa2</name>
    <dbReference type="NCBI Taxonomy" id="2825537"/>
    <lineage>
        <taxon>Viruses</taxon>
        <taxon>Duplodnaviria</taxon>
        <taxon>Heunggongvirae</taxon>
        <taxon>Uroviricota</taxon>
        <taxon>Caudoviricetes</taxon>
    </lineage>
</organism>
<name>A0A8S5PF64_9CAUD</name>
<evidence type="ECO:0000313" key="1">
    <source>
        <dbReference type="EMBL" id="DAE05304.1"/>
    </source>
</evidence>
<accession>A0A8S5PF64</accession>
<protein>
    <submittedName>
        <fullName evidence="1">Uncharacterized protein</fullName>
    </submittedName>
</protein>
<dbReference type="EMBL" id="BK015407">
    <property type="protein sequence ID" value="DAE05304.1"/>
    <property type="molecule type" value="Genomic_DNA"/>
</dbReference>
<sequence>MISRLIIKYHDKVYSIPISRYTCEDVEHWGDHLRIKPYFPSHMKVIEALHSDLLENEYYNSNSIIFAELCGRPYKLTRISKELYRDSVYKCFTVITLEQIEVPRPQDFPML</sequence>
<proteinExistence type="predicted"/>